<feature type="compositionally biased region" description="Polar residues" evidence="1">
    <location>
        <begin position="43"/>
        <end position="66"/>
    </location>
</feature>
<feature type="region of interest" description="Disordered" evidence="1">
    <location>
        <begin position="1"/>
        <end position="81"/>
    </location>
</feature>
<dbReference type="EMBL" id="JANBOH010000377">
    <property type="protein sequence ID" value="KAJ1642566.1"/>
    <property type="molecule type" value="Genomic_DNA"/>
</dbReference>
<sequence length="132" mass="14318">MTQSNSRPGLKRSSPEADSEPRKAYSNSSSELAIEHKTPITPVVSTGTHNKLSASKSCSSTPSVSRSGHMHSHTNFGSTEDEVIAERKKEAKRAASKSIEIERVADIAIPRNKDTAQIAERIANMVSTDVER</sequence>
<feature type="compositionally biased region" description="Basic and acidic residues" evidence="1">
    <location>
        <begin position="13"/>
        <end position="23"/>
    </location>
</feature>
<feature type="non-terminal residue" evidence="2">
    <location>
        <position position="132"/>
    </location>
</feature>
<keyword evidence="3" id="KW-1185">Reference proteome</keyword>
<evidence type="ECO:0000256" key="1">
    <source>
        <dbReference type="SAM" id="MobiDB-lite"/>
    </source>
</evidence>
<evidence type="ECO:0000313" key="2">
    <source>
        <dbReference type="EMBL" id="KAJ1642566.1"/>
    </source>
</evidence>
<name>A0A9W7XG53_9FUNG</name>
<comment type="caution">
    <text evidence="2">The sequence shown here is derived from an EMBL/GenBank/DDBJ whole genome shotgun (WGS) entry which is preliminary data.</text>
</comment>
<dbReference type="AlphaFoldDB" id="A0A9W7XG53"/>
<organism evidence="2 3">
    <name type="scientific">Coemansia asiatica</name>
    <dbReference type="NCBI Taxonomy" id="1052880"/>
    <lineage>
        <taxon>Eukaryota</taxon>
        <taxon>Fungi</taxon>
        <taxon>Fungi incertae sedis</taxon>
        <taxon>Zoopagomycota</taxon>
        <taxon>Kickxellomycotina</taxon>
        <taxon>Kickxellomycetes</taxon>
        <taxon>Kickxellales</taxon>
        <taxon>Kickxellaceae</taxon>
        <taxon>Coemansia</taxon>
    </lineage>
</organism>
<reference evidence="2" key="1">
    <citation type="submission" date="2022-07" db="EMBL/GenBank/DDBJ databases">
        <title>Phylogenomic reconstructions and comparative analyses of Kickxellomycotina fungi.</title>
        <authorList>
            <person name="Reynolds N.K."/>
            <person name="Stajich J.E."/>
            <person name="Barry K."/>
            <person name="Grigoriev I.V."/>
            <person name="Crous P."/>
            <person name="Smith M.E."/>
        </authorList>
    </citation>
    <scope>NUCLEOTIDE SEQUENCE</scope>
    <source>
        <strain evidence="2">NBRC 105413</strain>
    </source>
</reference>
<proteinExistence type="predicted"/>
<dbReference type="Proteomes" id="UP001145021">
    <property type="component" value="Unassembled WGS sequence"/>
</dbReference>
<accession>A0A9W7XG53</accession>
<evidence type="ECO:0000313" key="3">
    <source>
        <dbReference type="Proteomes" id="UP001145021"/>
    </source>
</evidence>
<protein>
    <submittedName>
        <fullName evidence="2">Uncharacterized protein</fullName>
    </submittedName>
</protein>
<gene>
    <name evidence="2" type="ORF">LPJ64_005604</name>
</gene>